<sequence length="141" mass="15377">MSYEVKKESSSSNCSKSLFPSTSTSKGQNSGTAKEMDEEVEQQRVSDDQHSQQKTTKGAVAISAQAKIGEGTQTVKEGKERKWVRRKVTKPKPQKNAKTIGKIGKRSLVDVMVTDGTMEALRGGEKKIRGDVELKDCVAST</sequence>
<organism evidence="2 3">
    <name type="scientific">Trifolium pratense</name>
    <name type="common">Red clover</name>
    <dbReference type="NCBI Taxonomy" id="57577"/>
    <lineage>
        <taxon>Eukaryota</taxon>
        <taxon>Viridiplantae</taxon>
        <taxon>Streptophyta</taxon>
        <taxon>Embryophyta</taxon>
        <taxon>Tracheophyta</taxon>
        <taxon>Spermatophyta</taxon>
        <taxon>Magnoliopsida</taxon>
        <taxon>eudicotyledons</taxon>
        <taxon>Gunneridae</taxon>
        <taxon>Pentapetalae</taxon>
        <taxon>rosids</taxon>
        <taxon>fabids</taxon>
        <taxon>Fabales</taxon>
        <taxon>Fabaceae</taxon>
        <taxon>Papilionoideae</taxon>
        <taxon>50 kb inversion clade</taxon>
        <taxon>NPAAA clade</taxon>
        <taxon>Hologalegina</taxon>
        <taxon>IRL clade</taxon>
        <taxon>Trifolieae</taxon>
        <taxon>Trifolium</taxon>
    </lineage>
</organism>
<accession>A0A2K3JR31</accession>
<dbReference type="Proteomes" id="UP000236291">
    <property type="component" value="Unassembled WGS sequence"/>
</dbReference>
<evidence type="ECO:0000256" key="1">
    <source>
        <dbReference type="SAM" id="MobiDB-lite"/>
    </source>
</evidence>
<proteinExistence type="predicted"/>
<feature type="compositionally biased region" description="Basic and acidic residues" evidence="1">
    <location>
        <begin position="41"/>
        <end position="51"/>
    </location>
</feature>
<evidence type="ECO:0000313" key="3">
    <source>
        <dbReference type="Proteomes" id="UP000236291"/>
    </source>
</evidence>
<feature type="compositionally biased region" description="Low complexity" evidence="1">
    <location>
        <begin position="10"/>
        <end position="21"/>
    </location>
</feature>
<feature type="compositionally biased region" description="Basic residues" evidence="1">
    <location>
        <begin position="82"/>
        <end position="95"/>
    </location>
</feature>
<protein>
    <submittedName>
        <fullName evidence="2">Uncharacterized protein</fullName>
    </submittedName>
</protein>
<evidence type="ECO:0000313" key="2">
    <source>
        <dbReference type="EMBL" id="PNX56493.1"/>
    </source>
</evidence>
<feature type="compositionally biased region" description="Polar residues" evidence="1">
    <location>
        <begin position="22"/>
        <end position="32"/>
    </location>
</feature>
<reference evidence="2 3" key="1">
    <citation type="journal article" date="2014" name="Am. J. Bot.">
        <title>Genome assembly and annotation for red clover (Trifolium pratense; Fabaceae).</title>
        <authorList>
            <person name="Istvanek J."/>
            <person name="Jaros M."/>
            <person name="Krenek A."/>
            <person name="Repkova J."/>
        </authorList>
    </citation>
    <scope>NUCLEOTIDE SEQUENCE [LARGE SCALE GENOMIC DNA]</scope>
    <source>
        <strain evidence="3">cv. Tatra</strain>
        <tissue evidence="2">Young leaves</tissue>
    </source>
</reference>
<dbReference type="AlphaFoldDB" id="A0A2K3JR31"/>
<feature type="non-terminal residue" evidence="2">
    <location>
        <position position="141"/>
    </location>
</feature>
<dbReference type="EMBL" id="ASHM01119758">
    <property type="protein sequence ID" value="PNX56493.1"/>
    <property type="molecule type" value="Genomic_DNA"/>
</dbReference>
<name>A0A2K3JR31_TRIPR</name>
<feature type="region of interest" description="Disordered" evidence="1">
    <location>
        <begin position="1"/>
        <end position="98"/>
    </location>
</feature>
<reference evidence="2 3" key="2">
    <citation type="journal article" date="2017" name="Front. Plant Sci.">
        <title>Gene Classification and Mining of Molecular Markers Useful in Red Clover (Trifolium pratense) Breeding.</title>
        <authorList>
            <person name="Istvanek J."/>
            <person name="Dluhosova J."/>
            <person name="Dluhos P."/>
            <person name="Patkova L."/>
            <person name="Nedelnik J."/>
            <person name="Repkova J."/>
        </authorList>
    </citation>
    <scope>NUCLEOTIDE SEQUENCE [LARGE SCALE GENOMIC DNA]</scope>
    <source>
        <strain evidence="3">cv. Tatra</strain>
        <tissue evidence="2">Young leaves</tissue>
    </source>
</reference>
<comment type="caution">
    <text evidence="2">The sequence shown here is derived from an EMBL/GenBank/DDBJ whole genome shotgun (WGS) entry which is preliminary data.</text>
</comment>
<gene>
    <name evidence="2" type="ORF">L195_g058232</name>
</gene>